<dbReference type="AlphaFoldDB" id="A0A7M7STL9"/>
<evidence type="ECO:0000313" key="5">
    <source>
        <dbReference type="EnsemblMetazoa" id="XP_030830553"/>
    </source>
</evidence>
<dbReference type="EnsemblMetazoa" id="XM_030974693">
    <property type="protein sequence ID" value="XP_030830553"/>
    <property type="gene ID" value="LOC583762"/>
</dbReference>
<dbReference type="GO" id="GO:2000058">
    <property type="term" value="P:regulation of ubiquitin-dependent protein catabolic process"/>
    <property type="evidence" value="ECO:0000318"/>
    <property type="project" value="GO_Central"/>
</dbReference>
<dbReference type="InterPro" id="IPR000626">
    <property type="entry name" value="Ubiquitin-like_dom"/>
</dbReference>
<reference evidence="6" key="1">
    <citation type="submission" date="2015-02" db="EMBL/GenBank/DDBJ databases">
        <title>Genome sequencing for Strongylocentrotus purpuratus.</title>
        <authorList>
            <person name="Murali S."/>
            <person name="Liu Y."/>
            <person name="Vee V."/>
            <person name="English A."/>
            <person name="Wang M."/>
            <person name="Skinner E."/>
            <person name="Han Y."/>
            <person name="Muzny D.M."/>
            <person name="Worley K.C."/>
            <person name="Gibbs R.A."/>
        </authorList>
    </citation>
    <scope>NUCLEOTIDE SEQUENCE</scope>
</reference>
<organism evidence="5 6">
    <name type="scientific">Strongylocentrotus purpuratus</name>
    <name type="common">Purple sea urchin</name>
    <dbReference type="NCBI Taxonomy" id="7668"/>
    <lineage>
        <taxon>Eukaryota</taxon>
        <taxon>Metazoa</taxon>
        <taxon>Echinodermata</taxon>
        <taxon>Eleutherozoa</taxon>
        <taxon>Echinozoa</taxon>
        <taxon>Echinoidea</taxon>
        <taxon>Euechinoidea</taxon>
        <taxon>Echinacea</taxon>
        <taxon>Camarodonta</taxon>
        <taxon>Echinidea</taxon>
        <taxon>Strongylocentrotidae</taxon>
        <taxon>Strongylocentrotus</taxon>
    </lineage>
</organism>
<dbReference type="Gene3D" id="1.10.8.10">
    <property type="entry name" value="DNA helicase RuvA subunit, C-terminal domain"/>
    <property type="match status" value="1"/>
</dbReference>
<dbReference type="Pfam" id="PF00627">
    <property type="entry name" value="UBA"/>
    <property type="match status" value="1"/>
</dbReference>
<dbReference type="PROSITE" id="PS50030">
    <property type="entry name" value="UBA"/>
    <property type="match status" value="1"/>
</dbReference>
<protein>
    <submittedName>
        <fullName evidence="5">Uncharacterized protein</fullName>
    </submittedName>
</protein>
<dbReference type="GeneID" id="583762"/>
<dbReference type="CTD" id="51667"/>
<sequence>MASGAGPTDGQIRDTIRKQLNTDKIKLWLQPYTLENGQKGETPEDLTTRLASNLNLPKEIVTATLEELRQHAVDKLAARKKFQEDGITSLKVKLTGSIPTNISRTGFNLETKLDVSSTALKQMISQQTSLGVDYLKLISCGQVLDDTKTLQELGLGQQSQVMVICLSESEVEARRQEDQRHRLERTKEAAKILATRNSEDRIGREDDRYFLQIADHTGRAIKLPDEERQALSVALTLNEKGRACLKRKQHGEGLLILLEADHAFRQCRSEILEAVDNYAVLCLDIVWCYLSLQNVDQLPDAESRLRMCEECFNRSYGANMERLMALKGDNSRELALYVRLYLLQGIVAVLKNDFRQGKTLLEKAERVLNSLQVDETKLMQLMSMGYEMSEARLGLRAATGNVSHAITKILERRDRRKEIAEKEKEERRQKTIQRRLGKTTDGSW</sequence>
<evidence type="ECO:0000256" key="1">
    <source>
        <dbReference type="SAM" id="Coils"/>
    </source>
</evidence>
<dbReference type="Gene3D" id="3.10.20.90">
    <property type="entry name" value="Phosphatidylinositol 3-kinase Catalytic Subunit, Chain A, domain 1"/>
    <property type="match status" value="1"/>
</dbReference>
<dbReference type="InterPro" id="IPR039749">
    <property type="entry name" value="NUB1"/>
</dbReference>
<dbReference type="KEGG" id="spu:583762"/>
<dbReference type="CDD" id="cd14291">
    <property type="entry name" value="UBA1_NUB1_like"/>
    <property type="match status" value="1"/>
</dbReference>
<reference evidence="5" key="2">
    <citation type="submission" date="2021-01" db="UniProtKB">
        <authorList>
            <consortium name="EnsemblMetazoa"/>
        </authorList>
    </citation>
    <scope>IDENTIFICATION</scope>
</reference>
<dbReference type="InParanoid" id="A0A7M7STL9"/>
<dbReference type="PROSITE" id="PS50053">
    <property type="entry name" value="UBIQUITIN_2"/>
    <property type="match status" value="1"/>
</dbReference>
<dbReference type="InterPro" id="IPR029071">
    <property type="entry name" value="Ubiquitin-like_domsf"/>
</dbReference>
<dbReference type="PANTHER" id="PTHR12948">
    <property type="entry name" value="NEDD8 ULTIMATE BUSTER-1 BS4 PROTEIN"/>
    <property type="match status" value="1"/>
</dbReference>
<dbReference type="RefSeq" id="XP_030830553.1">
    <property type="nucleotide sequence ID" value="XM_030974693.1"/>
</dbReference>
<dbReference type="PANTHER" id="PTHR12948:SF3">
    <property type="entry name" value="NEDD8 ULTIMATE BUSTER 1"/>
    <property type="match status" value="1"/>
</dbReference>
<keyword evidence="6" id="KW-1185">Reference proteome</keyword>
<feature type="coiled-coil region" evidence="1">
    <location>
        <begin position="166"/>
        <end position="193"/>
    </location>
</feature>
<dbReference type="InterPro" id="IPR015940">
    <property type="entry name" value="UBA"/>
</dbReference>
<proteinExistence type="predicted"/>
<evidence type="ECO:0000259" key="4">
    <source>
        <dbReference type="PROSITE" id="PS50053"/>
    </source>
</evidence>
<dbReference type="Pfam" id="PF18037">
    <property type="entry name" value="Ubiquitin_5"/>
    <property type="match status" value="1"/>
</dbReference>
<dbReference type="InterPro" id="IPR009060">
    <property type="entry name" value="UBA-like_sf"/>
</dbReference>
<accession>A0A7M7STL9</accession>
<name>A0A7M7STL9_STRPU</name>
<dbReference type="OrthoDB" id="434245at2759"/>
<dbReference type="Pfam" id="PF26285">
    <property type="entry name" value="SASH1_Homeodomain"/>
    <property type="match status" value="1"/>
</dbReference>
<dbReference type="InterPro" id="IPR058666">
    <property type="entry name" value="SASH1/NUB1_homeodomain"/>
</dbReference>
<feature type="region of interest" description="Disordered" evidence="2">
    <location>
        <begin position="421"/>
        <end position="444"/>
    </location>
</feature>
<dbReference type="Proteomes" id="UP000007110">
    <property type="component" value="Unassembled WGS sequence"/>
</dbReference>
<evidence type="ECO:0000259" key="3">
    <source>
        <dbReference type="PROSITE" id="PS50030"/>
    </source>
</evidence>
<feature type="domain" description="UBA" evidence="3">
    <location>
        <begin position="372"/>
        <end position="412"/>
    </location>
</feature>
<dbReference type="OMA" id="SVCRLME"/>
<evidence type="ECO:0000313" key="6">
    <source>
        <dbReference type="Proteomes" id="UP000007110"/>
    </source>
</evidence>
<keyword evidence="1" id="KW-0175">Coiled coil</keyword>
<dbReference type="SMART" id="SM00165">
    <property type="entry name" value="UBA"/>
    <property type="match status" value="1"/>
</dbReference>
<dbReference type="SUPFAM" id="SSF46934">
    <property type="entry name" value="UBA-like"/>
    <property type="match status" value="1"/>
</dbReference>
<dbReference type="InterPro" id="IPR041207">
    <property type="entry name" value="NUB1_ubiquitin-like_dom"/>
</dbReference>
<dbReference type="SUPFAM" id="SSF54236">
    <property type="entry name" value="Ubiquitin-like"/>
    <property type="match status" value="1"/>
</dbReference>
<feature type="domain" description="Ubiquitin-like" evidence="4">
    <location>
        <begin position="88"/>
        <end position="164"/>
    </location>
</feature>
<dbReference type="CDD" id="cd17062">
    <property type="entry name" value="Ubl_NUB1"/>
    <property type="match status" value="1"/>
</dbReference>
<evidence type="ECO:0000256" key="2">
    <source>
        <dbReference type="SAM" id="MobiDB-lite"/>
    </source>
</evidence>